<gene>
    <name evidence="2" type="ORF">PTT_15517</name>
</gene>
<protein>
    <submittedName>
        <fullName evidence="2">Uncharacterized protein</fullName>
    </submittedName>
</protein>
<dbReference type="HOGENOM" id="CLU_146861_0_0_1"/>
<feature type="compositionally biased region" description="Polar residues" evidence="1">
    <location>
        <begin position="1"/>
        <end position="22"/>
    </location>
</feature>
<proteinExistence type="predicted"/>
<sequence>MSQRGGTFNAPLQSEYPSSISEHTGRRIPTSPPLAKQSSTLSIFTIVANDTLTLIVVPDEESQTSLRNSNSEKEDDSEWTIIEKPIVDKPTHDDHTVASNISSQFKLDLGWGSWRTTVFSWDINIHKH</sequence>
<dbReference type="OrthoDB" id="4778343at2759"/>
<name>E3S0E2_PYRTT</name>
<dbReference type="KEGG" id="pte:PTT_15517"/>
<reference evidence="2 3" key="1">
    <citation type="journal article" date="2010" name="Genome Biol.">
        <title>A first genome assembly of the barley fungal pathogen Pyrenophora teres f. teres.</title>
        <authorList>
            <person name="Ellwood S.R."/>
            <person name="Liu Z."/>
            <person name="Syme R.A."/>
            <person name="Lai Z."/>
            <person name="Hane J.K."/>
            <person name="Keiper F."/>
            <person name="Moffat C.S."/>
            <person name="Oliver R.P."/>
            <person name="Friesen T.L."/>
        </authorList>
    </citation>
    <scope>NUCLEOTIDE SEQUENCE [LARGE SCALE GENOMIC DNA]</scope>
    <source>
        <strain evidence="2 3">0-1</strain>
    </source>
</reference>
<evidence type="ECO:0000313" key="2">
    <source>
        <dbReference type="EMBL" id="EFQ88550.1"/>
    </source>
</evidence>
<feature type="region of interest" description="Disordered" evidence="1">
    <location>
        <begin position="1"/>
        <end position="36"/>
    </location>
</feature>
<organism evidence="3">
    <name type="scientific">Pyrenophora teres f. teres (strain 0-1)</name>
    <name type="common">Barley net blotch fungus</name>
    <name type="synonym">Drechslera teres f. teres</name>
    <dbReference type="NCBI Taxonomy" id="861557"/>
    <lineage>
        <taxon>Eukaryota</taxon>
        <taxon>Fungi</taxon>
        <taxon>Dikarya</taxon>
        <taxon>Ascomycota</taxon>
        <taxon>Pezizomycotina</taxon>
        <taxon>Dothideomycetes</taxon>
        <taxon>Pleosporomycetidae</taxon>
        <taxon>Pleosporales</taxon>
        <taxon>Pleosporineae</taxon>
        <taxon>Pleosporaceae</taxon>
        <taxon>Pyrenophora</taxon>
    </lineage>
</organism>
<evidence type="ECO:0000256" key="1">
    <source>
        <dbReference type="SAM" id="MobiDB-lite"/>
    </source>
</evidence>
<accession>E3S0E2</accession>
<dbReference type="Proteomes" id="UP000001067">
    <property type="component" value="Unassembled WGS sequence"/>
</dbReference>
<evidence type="ECO:0000313" key="3">
    <source>
        <dbReference type="Proteomes" id="UP000001067"/>
    </source>
</evidence>
<keyword evidence="3" id="KW-1185">Reference proteome</keyword>
<dbReference type="AlphaFoldDB" id="E3S0E2"/>
<dbReference type="EMBL" id="GL536305">
    <property type="protein sequence ID" value="EFQ88550.1"/>
    <property type="molecule type" value="Genomic_DNA"/>
</dbReference>